<evidence type="ECO:0000256" key="1">
    <source>
        <dbReference type="ARBA" id="ARBA00022490"/>
    </source>
</evidence>
<dbReference type="OrthoDB" id="2514738at2"/>
<accession>G8XEZ4</accession>
<dbReference type="PANTHER" id="PTHR34069:SF2">
    <property type="entry name" value="BETA-KETOACYL-[ACYL-CARRIER-PROTEIN] SYNTHASE III"/>
    <property type="match status" value="1"/>
</dbReference>
<dbReference type="GO" id="GO:0006633">
    <property type="term" value="P:fatty acid biosynthetic process"/>
    <property type="evidence" value="ECO:0007669"/>
    <property type="project" value="InterPro"/>
</dbReference>
<geneLocation type="plasmid" evidence="3 4">
    <name>pSCATT</name>
</geneLocation>
<keyword evidence="1" id="KW-0963">Cytoplasm</keyword>
<dbReference type="KEGG" id="scy:SCATT_p02510"/>
<dbReference type="EMBL" id="CP003229">
    <property type="protein sequence ID" value="AEW98444.1"/>
    <property type="molecule type" value="Genomic_DNA"/>
</dbReference>
<reference evidence="4" key="1">
    <citation type="submission" date="2011-12" db="EMBL/GenBank/DDBJ databases">
        <title>Complete genome sequence of Streptomyces cattleya strain DSM 46488.</title>
        <authorList>
            <person name="Ou H.-Y."/>
            <person name="Li P."/>
            <person name="Zhao C."/>
            <person name="O'Hagan D."/>
            <person name="Deng Z."/>
        </authorList>
    </citation>
    <scope>NUCLEOTIDE SEQUENCE [LARGE SCALE GENOMIC DNA]</scope>
    <source>
        <strain evidence="4">ATCC 35852 / DSM 46488 / JCM 4925 / NBRC 14057 / NRRL 8057</strain>
        <plasmid evidence="4">Plasmid pSCATT</plasmid>
    </source>
</reference>
<keyword evidence="3" id="KW-0614">Plasmid</keyword>
<evidence type="ECO:0000313" key="3">
    <source>
        <dbReference type="EMBL" id="AEW98444.1"/>
    </source>
</evidence>
<dbReference type="PANTHER" id="PTHR34069">
    <property type="entry name" value="3-OXOACYL-[ACYL-CARRIER-PROTEIN] SYNTHASE 3"/>
    <property type="match status" value="1"/>
</dbReference>
<sequence>MPSPVIRIASVGTALPGDPVDNAALIRGFRLPAVWEQWIDVFVGTRSRHFCVDLETGSVRQSLADLGTAAGRKALDAAGVDGGDIDLVVMASATPDTLMPATVNIVADRLGIDGVPTYQLQSGCTGALQALDVACQMLTTGRHRTALVIGGDTCAKHLDLAMDLAGMSPNMQVNIMLFGDGSGAAVLTTEPRPQAPVLRRVFTRLQGRGREPGQTVRWYGTADRGDPGEPVSEDFKAIEASAPGMAAEALQDLLDDLDWKKEELDYILPPQLSGKMTRRVLDHLAVPGAEEISRVEEIGNTVNAIPFFQLEQILPDMVPGERAIGISVEASKWIKAGYAVELPVGGAEER</sequence>
<dbReference type="KEGG" id="sct:SCAT_p1476"/>
<feature type="domain" description="Beta-ketoacyl-[acyl-carrier-protein] synthase III N-terminal" evidence="2">
    <location>
        <begin position="120"/>
        <end position="198"/>
    </location>
</feature>
<dbReference type="Pfam" id="PF08545">
    <property type="entry name" value="ACP_syn_III"/>
    <property type="match status" value="1"/>
</dbReference>
<keyword evidence="4" id="KW-1185">Reference proteome</keyword>
<evidence type="ECO:0000313" key="4">
    <source>
        <dbReference type="Proteomes" id="UP000007842"/>
    </source>
</evidence>
<dbReference type="Proteomes" id="UP000007842">
    <property type="component" value="Plasmid pSCATT"/>
</dbReference>
<protein>
    <submittedName>
        <fullName evidence="3">Beta-ketoacyl-acyl-carrier-protein synthase III</fullName>
    </submittedName>
</protein>
<dbReference type="GO" id="GO:0044550">
    <property type="term" value="P:secondary metabolite biosynthetic process"/>
    <property type="evidence" value="ECO:0007669"/>
    <property type="project" value="TreeGrafter"/>
</dbReference>
<gene>
    <name evidence="3" type="ordered locus">SCATT_p02510</name>
</gene>
<dbReference type="Gene3D" id="3.40.47.10">
    <property type="match status" value="2"/>
</dbReference>
<name>F8JKR2_STREN</name>
<accession>F8JKR2</accession>
<dbReference type="InterPro" id="IPR016039">
    <property type="entry name" value="Thiolase-like"/>
</dbReference>
<evidence type="ECO:0000259" key="2">
    <source>
        <dbReference type="Pfam" id="PF08545"/>
    </source>
</evidence>
<organism evidence="3 4">
    <name type="scientific">Streptantibioticus cattleyicolor (strain ATCC 35852 / DSM 46488 / JCM 4925 / NBRC 14057 / NRRL 8057)</name>
    <name type="common">Streptomyces cattleya</name>
    <dbReference type="NCBI Taxonomy" id="1003195"/>
    <lineage>
        <taxon>Bacteria</taxon>
        <taxon>Bacillati</taxon>
        <taxon>Actinomycetota</taxon>
        <taxon>Actinomycetes</taxon>
        <taxon>Kitasatosporales</taxon>
        <taxon>Streptomycetaceae</taxon>
        <taxon>Streptantibioticus</taxon>
    </lineage>
</organism>
<dbReference type="AlphaFoldDB" id="F8JKR2"/>
<dbReference type="RefSeq" id="WP_014151923.1">
    <property type="nucleotide sequence ID" value="NC_016113.1"/>
</dbReference>
<dbReference type="GO" id="GO:0004315">
    <property type="term" value="F:3-oxoacyl-[acyl-carrier-protein] synthase activity"/>
    <property type="evidence" value="ECO:0007669"/>
    <property type="project" value="InterPro"/>
</dbReference>
<dbReference type="InterPro" id="IPR013751">
    <property type="entry name" value="ACP_syn_III_N"/>
</dbReference>
<dbReference type="PATRIC" id="fig|1003195.11.peg.1427"/>
<dbReference type="SUPFAM" id="SSF53901">
    <property type="entry name" value="Thiolase-like"/>
    <property type="match status" value="2"/>
</dbReference>
<proteinExistence type="predicted"/>
<dbReference type="HOGENOM" id="CLU_039592_3_1_11"/>